<dbReference type="InterPro" id="IPR002068">
    <property type="entry name" value="A-crystallin/Hsp20_dom"/>
</dbReference>
<accession>A0A0C2TL95</accession>
<dbReference type="HOGENOM" id="CLU_046737_1_3_1"/>
<proteinExistence type="inferred from homology"/>
<evidence type="ECO:0000259" key="4">
    <source>
        <dbReference type="PROSITE" id="PS01031"/>
    </source>
</evidence>
<organism evidence="5 6">
    <name type="scientific">Amanita muscaria (strain Koide BX008)</name>
    <dbReference type="NCBI Taxonomy" id="946122"/>
    <lineage>
        <taxon>Eukaryota</taxon>
        <taxon>Fungi</taxon>
        <taxon>Dikarya</taxon>
        <taxon>Basidiomycota</taxon>
        <taxon>Agaricomycotina</taxon>
        <taxon>Agaricomycetes</taxon>
        <taxon>Agaricomycetidae</taxon>
        <taxon>Agaricales</taxon>
        <taxon>Pluteineae</taxon>
        <taxon>Amanitaceae</taxon>
        <taxon>Amanita</taxon>
    </lineage>
</organism>
<name>A0A0C2TL95_AMAMK</name>
<feature type="compositionally biased region" description="Polar residues" evidence="3">
    <location>
        <begin position="98"/>
        <end position="132"/>
    </location>
</feature>
<sequence>MAISRLLNEFRPLFQMLEEPITRAPTVYARPNRVLFDDPFRSAFGGLGTLGVHPAMDVKEEGDKYVIDADLPGVKKDNVEIRVGEDGRSISIEGKFVQESQDQSPSQAEESGETDSTAVTRSSESSNQISTERMQSIHATFQRTIWLPRPIEAQSVKAKLENGVLKVMAKKAEDKGTTVVPVE</sequence>
<evidence type="ECO:0000256" key="3">
    <source>
        <dbReference type="SAM" id="MobiDB-lite"/>
    </source>
</evidence>
<protein>
    <recommendedName>
        <fullName evidence="4">SHSP domain-containing protein</fullName>
    </recommendedName>
</protein>
<dbReference type="OrthoDB" id="1431247at2759"/>
<dbReference type="Proteomes" id="UP000054549">
    <property type="component" value="Unassembled WGS sequence"/>
</dbReference>
<dbReference type="AlphaFoldDB" id="A0A0C2TL95"/>
<dbReference type="InterPro" id="IPR008978">
    <property type="entry name" value="HSP20-like_chaperone"/>
</dbReference>
<evidence type="ECO:0000313" key="5">
    <source>
        <dbReference type="EMBL" id="KIL67884.1"/>
    </source>
</evidence>
<evidence type="ECO:0000256" key="2">
    <source>
        <dbReference type="PROSITE-ProRule" id="PRU00285"/>
    </source>
</evidence>
<dbReference type="PROSITE" id="PS01031">
    <property type="entry name" value="SHSP"/>
    <property type="match status" value="1"/>
</dbReference>
<dbReference type="InterPro" id="IPR031107">
    <property type="entry name" value="Small_HSP"/>
</dbReference>
<dbReference type="Pfam" id="PF17886">
    <property type="entry name" value="ArsA_HSP20"/>
    <property type="match status" value="1"/>
</dbReference>
<feature type="domain" description="SHSP" evidence="4">
    <location>
        <begin position="47"/>
        <end position="183"/>
    </location>
</feature>
<feature type="region of interest" description="Disordered" evidence="3">
    <location>
        <begin position="93"/>
        <end position="132"/>
    </location>
</feature>
<dbReference type="STRING" id="946122.A0A0C2TL95"/>
<dbReference type="Gene3D" id="2.60.40.790">
    <property type="match status" value="1"/>
</dbReference>
<dbReference type="InParanoid" id="A0A0C2TL95"/>
<dbReference type="PANTHER" id="PTHR11527">
    <property type="entry name" value="HEAT-SHOCK PROTEIN 20 FAMILY MEMBER"/>
    <property type="match status" value="1"/>
</dbReference>
<gene>
    <name evidence="5" type="ORF">M378DRAFT_72738</name>
</gene>
<evidence type="ECO:0000256" key="1">
    <source>
        <dbReference type="ARBA" id="ARBA00023016"/>
    </source>
</evidence>
<comment type="similarity">
    <text evidence="2">Belongs to the small heat shock protein (HSP20) family.</text>
</comment>
<evidence type="ECO:0000313" key="6">
    <source>
        <dbReference type="Proteomes" id="UP000054549"/>
    </source>
</evidence>
<dbReference type="EMBL" id="KN818230">
    <property type="protein sequence ID" value="KIL67884.1"/>
    <property type="molecule type" value="Genomic_DNA"/>
</dbReference>
<keyword evidence="6" id="KW-1185">Reference proteome</keyword>
<reference evidence="5 6" key="1">
    <citation type="submission" date="2014-04" db="EMBL/GenBank/DDBJ databases">
        <title>Evolutionary Origins and Diversification of the Mycorrhizal Mutualists.</title>
        <authorList>
            <consortium name="DOE Joint Genome Institute"/>
            <consortium name="Mycorrhizal Genomics Consortium"/>
            <person name="Kohler A."/>
            <person name="Kuo A."/>
            <person name="Nagy L.G."/>
            <person name="Floudas D."/>
            <person name="Copeland A."/>
            <person name="Barry K.W."/>
            <person name="Cichocki N."/>
            <person name="Veneault-Fourrey C."/>
            <person name="LaButti K."/>
            <person name="Lindquist E.A."/>
            <person name="Lipzen A."/>
            <person name="Lundell T."/>
            <person name="Morin E."/>
            <person name="Murat C."/>
            <person name="Riley R."/>
            <person name="Ohm R."/>
            <person name="Sun H."/>
            <person name="Tunlid A."/>
            <person name="Henrissat B."/>
            <person name="Grigoriev I.V."/>
            <person name="Hibbett D.S."/>
            <person name="Martin F."/>
        </authorList>
    </citation>
    <scope>NUCLEOTIDE SEQUENCE [LARGE SCALE GENOMIC DNA]</scope>
    <source>
        <strain evidence="5 6">Koide BX008</strain>
    </source>
</reference>
<dbReference type="CDD" id="cd06464">
    <property type="entry name" value="ACD_sHsps-like"/>
    <property type="match status" value="1"/>
</dbReference>
<keyword evidence="1" id="KW-0346">Stress response</keyword>
<dbReference type="InterPro" id="IPR040612">
    <property type="entry name" value="ArsA_HSP20-like"/>
</dbReference>
<dbReference type="SUPFAM" id="SSF49764">
    <property type="entry name" value="HSP20-like chaperones"/>
    <property type="match status" value="1"/>
</dbReference>